<dbReference type="InterPro" id="IPR057842">
    <property type="entry name" value="WH_MER3"/>
</dbReference>
<dbReference type="CDD" id="cd18021">
    <property type="entry name" value="DEXHc_Brr2_2"/>
    <property type="match status" value="1"/>
</dbReference>
<evidence type="ECO:0000256" key="1">
    <source>
        <dbReference type="ARBA" id="ARBA00022737"/>
    </source>
</evidence>
<dbReference type="InterPro" id="IPR004179">
    <property type="entry name" value="Sec63-dom"/>
</dbReference>
<evidence type="ECO:0000313" key="8">
    <source>
        <dbReference type="Proteomes" id="UP000326759"/>
    </source>
</evidence>
<dbReference type="Gene3D" id="3.40.50.300">
    <property type="entry name" value="P-loop containing nucleotide triphosphate hydrolases"/>
    <property type="match status" value="3"/>
</dbReference>
<dbReference type="GO" id="GO:0005634">
    <property type="term" value="C:nucleus"/>
    <property type="evidence" value="ECO:0007669"/>
    <property type="project" value="TreeGrafter"/>
</dbReference>
<dbReference type="Gene3D" id="1.10.150.20">
    <property type="entry name" value="5' to 3' exonuclease, C-terminal subdomain"/>
    <property type="match status" value="1"/>
</dbReference>
<comment type="caution">
    <text evidence="7">The sequence shown here is derived from an EMBL/GenBank/DDBJ whole genome shotgun (WGS) entry which is preliminary data.</text>
</comment>
<organism evidence="7 8">
    <name type="scientific">Armadillidium nasatum</name>
    <dbReference type="NCBI Taxonomy" id="96803"/>
    <lineage>
        <taxon>Eukaryota</taxon>
        <taxon>Metazoa</taxon>
        <taxon>Ecdysozoa</taxon>
        <taxon>Arthropoda</taxon>
        <taxon>Crustacea</taxon>
        <taxon>Multicrustacea</taxon>
        <taxon>Malacostraca</taxon>
        <taxon>Eumalacostraca</taxon>
        <taxon>Peracarida</taxon>
        <taxon>Isopoda</taxon>
        <taxon>Oniscidea</taxon>
        <taxon>Crinocheta</taxon>
        <taxon>Armadillidiidae</taxon>
        <taxon>Armadillidium</taxon>
    </lineage>
</organism>
<keyword evidence="2" id="KW-0547">Nucleotide-binding</keyword>
<keyword evidence="1" id="KW-0677">Repeat</keyword>
<dbReference type="Gene3D" id="2.60.40.150">
    <property type="entry name" value="C2 domain"/>
    <property type="match status" value="1"/>
</dbReference>
<dbReference type="SUPFAM" id="SSF158702">
    <property type="entry name" value="Sec63 N-terminal domain-like"/>
    <property type="match status" value="1"/>
</dbReference>
<dbReference type="InterPro" id="IPR014001">
    <property type="entry name" value="Helicase_ATP-bd"/>
</dbReference>
<dbReference type="PANTHER" id="PTHR47961">
    <property type="entry name" value="DNA POLYMERASE THETA, PUTATIVE (AFU_ORTHOLOGUE AFUA_1G05260)-RELATED"/>
    <property type="match status" value="1"/>
</dbReference>
<dbReference type="InterPro" id="IPR036390">
    <property type="entry name" value="WH_DNA-bd_sf"/>
</dbReference>
<evidence type="ECO:0000256" key="3">
    <source>
        <dbReference type="ARBA" id="ARBA00022801"/>
    </source>
</evidence>
<accession>A0A5N5T685</accession>
<dbReference type="GO" id="GO:1990904">
    <property type="term" value="C:ribonucleoprotein complex"/>
    <property type="evidence" value="ECO:0007669"/>
    <property type="project" value="UniProtKB-KW"/>
</dbReference>
<keyword evidence="3" id="KW-0378">Hydrolase</keyword>
<dbReference type="PROSITE" id="PS51192">
    <property type="entry name" value="HELICASE_ATP_BIND_1"/>
    <property type="match status" value="1"/>
</dbReference>
<dbReference type="EMBL" id="SEYY01013818">
    <property type="protein sequence ID" value="KAB7500480.1"/>
    <property type="molecule type" value="Genomic_DNA"/>
</dbReference>
<dbReference type="Pfam" id="PF23445">
    <property type="entry name" value="WHD_SNRNP200"/>
    <property type="match status" value="1"/>
</dbReference>
<dbReference type="OrthoDB" id="5575at2759"/>
<feature type="domain" description="Helicase ATP-binding" evidence="6">
    <location>
        <begin position="488"/>
        <end position="662"/>
    </location>
</feature>
<sequence length="842" mass="96885">MQMLGRAGRPQYDTKGEGILITNHSELQYYLSLMNQQLPIESQMLSKLPDLLNAEIVLGTIQNLRDAVNWLGYTYLYVRMIRNGSLYGVQVDTSDKYLQQYRANLVHSAALKLEKGNLIKYDKKSGNFQSTELGRISSYFYITHETMAVYNQQLKPTLSEIELFRVFSQSSEFRNIMVREEEKLELKKLMERVPIPIKESVEEPSAKVNILLQAYISQLKLDGFALMSDMVYVTQSAGRLMRAIAEIVLHRSWAQLADKALNLCKMIDRRMWQSMSPLRQFRKIPEEAIRKLEKKSIPWERLYDLGPNEIGELIRMPKGGKMIHKYIHQLPKLDLETHIQPITRQMLKVELTVTPDFKWDEKIHGKSEAFWILVEDVDAENILHHEYFLLKHKFSEDEHVIKFYVPVFEPLHPHYFIRIVSDKWLAAETQLPVSFRHLILPEKFPAPTELLDLQPLPITALRKPAYELLYKSLNKNQQFNPIQTQVFNATYNSDDSVFIAAPTGSGKTLCAEFAILRMFSQDESARCVYVAAKEEIVETMFDHWQNKFSALEKKVVMLTGETGADLKLLNKANIIVSTAEKWDVLSRRWKQRKNVQNITLFIVDELQLLGGDEGPTLEVVCSRIRYMASKINKHMRIVALSSSLANARDVSQWLGCSNNCTFNFHPNVRPLPLELHIQGYNNPHNASRLYAMAKPAYHAILKHSSHKPAIVFVPSRKHSMITASDFLTFAASDKNPQRFLQVDTAEITEFVNKLSDEMLRELVSQGVGYLHEGLSMRDRRLVEQLFEAEAIQVVVVSKALCWGVSAPAHMVIIMDTQSYDGRLHTYVDYSITDVNANGWESQ</sequence>
<dbReference type="SUPFAM" id="SSF46785">
    <property type="entry name" value="Winged helix' DNA-binding domain"/>
    <property type="match status" value="1"/>
</dbReference>
<dbReference type="SMART" id="SM00487">
    <property type="entry name" value="DEXDc"/>
    <property type="match status" value="1"/>
</dbReference>
<dbReference type="Gene3D" id="1.10.3380.10">
    <property type="entry name" value="Sec63 N-terminal domain-like domain"/>
    <property type="match status" value="1"/>
</dbReference>
<keyword evidence="7" id="KW-0687">Ribonucleoprotein</keyword>
<evidence type="ECO:0000256" key="5">
    <source>
        <dbReference type="ARBA" id="ARBA00022840"/>
    </source>
</evidence>
<dbReference type="Proteomes" id="UP000326759">
    <property type="component" value="Unassembled WGS sequence"/>
</dbReference>
<gene>
    <name evidence="7" type="ORF">Anas_07490</name>
</gene>
<dbReference type="InterPro" id="IPR011545">
    <property type="entry name" value="DEAD/DEAH_box_helicase_dom"/>
</dbReference>
<evidence type="ECO:0000259" key="6">
    <source>
        <dbReference type="PROSITE" id="PS51192"/>
    </source>
</evidence>
<dbReference type="PANTHER" id="PTHR47961:SF4">
    <property type="entry name" value="ACTIVATING SIGNAL COINTEGRATOR 1 COMPLEX SUBUNIT 3"/>
    <property type="match status" value="1"/>
</dbReference>
<reference evidence="7 8" key="1">
    <citation type="journal article" date="2019" name="PLoS Biol.">
        <title>Sex chromosomes control vertical transmission of feminizing Wolbachia symbionts in an isopod.</title>
        <authorList>
            <person name="Becking T."/>
            <person name="Chebbi M.A."/>
            <person name="Giraud I."/>
            <person name="Moumen B."/>
            <person name="Laverre T."/>
            <person name="Caubet Y."/>
            <person name="Peccoud J."/>
            <person name="Gilbert C."/>
            <person name="Cordaux R."/>
        </authorList>
    </citation>
    <scope>NUCLEOTIDE SEQUENCE [LARGE SCALE GENOMIC DNA]</scope>
    <source>
        <strain evidence="7">ANa2</strain>
        <tissue evidence="7">Whole body excluding digestive tract and cuticle</tissue>
    </source>
</reference>
<protein>
    <submittedName>
        <fullName evidence="7">U5 small nuclear ribonucleoprotein helicase</fullName>
    </submittedName>
</protein>
<dbReference type="GO" id="GO:0003676">
    <property type="term" value="F:nucleic acid binding"/>
    <property type="evidence" value="ECO:0007669"/>
    <property type="project" value="InterPro"/>
</dbReference>
<dbReference type="GO" id="GO:0005524">
    <property type="term" value="F:ATP binding"/>
    <property type="evidence" value="ECO:0007669"/>
    <property type="project" value="UniProtKB-KW"/>
</dbReference>
<dbReference type="GO" id="GO:0004386">
    <property type="term" value="F:helicase activity"/>
    <property type="evidence" value="ECO:0007669"/>
    <property type="project" value="UniProtKB-KW"/>
</dbReference>
<dbReference type="Pfam" id="PF02889">
    <property type="entry name" value="Sec63"/>
    <property type="match status" value="1"/>
</dbReference>
<proteinExistence type="predicted"/>
<dbReference type="SMART" id="SM00973">
    <property type="entry name" value="Sec63"/>
    <property type="match status" value="1"/>
</dbReference>
<dbReference type="InterPro" id="IPR050474">
    <property type="entry name" value="Hel308_SKI2-like"/>
</dbReference>
<evidence type="ECO:0000256" key="4">
    <source>
        <dbReference type="ARBA" id="ARBA00022806"/>
    </source>
</evidence>
<evidence type="ECO:0000256" key="2">
    <source>
        <dbReference type="ARBA" id="ARBA00022741"/>
    </source>
</evidence>
<dbReference type="InterPro" id="IPR035892">
    <property type="entry name" value="C2_domain_sf"/>
</dbReference>
<name>A0A5N5T685_9CRUS</name>
<dbReference type="GO" id="GO:0016787">
    <property type="term" value="F:hydrolase activity"/>
    <property type="evidence" value="ECO:0007669"/>
    <property type="project" value="UniProtKB-KW"/>
</dbReference>
<dbReference type="InterPro" id="IPR036388">
    <property type="entry name" value="WH-like_DNA-bd_sf"/>
</dbReference>
<keyword evidence="4 7" id="KW-0347">Helicase</keyword>
<keyword evidence="5" id="KW-0067">ATP-binding</keyword>
<dbReference type="InterPro" id="IPR027417">
    <property type="entry name" value="P-loop_NTPase"/>
</dbReference>
<dbReference type="AlphaFoldDB" id="A0A5N5T685"/>
<keyword evidence="8" id="KW-1185">Reference proteome</keyword>
<dbReference type="FunFam" id="2.60.40.150:FF:000004">
    <property type="entry name" value="RNA helicase, activating signal cointegrator 1"/>
    <property type="match status" value="1"/>
</dbReference>
<dbReference type="Gene3D" id="1.10.10.10">
    <property type="entry name" value="Winged helix-like DNA-binding domain superfamily/Winged helix DNA-binding domain"/>
    <property type="match status" value="1"/>
</dbReference>
<evidence type="ECO:0000313" key="7">
    <source>
        <dbReference type="EMBL" id="KAB7500480.1"/>
    </source>
</evidence>
<dbReference type="SUPFAM" id="SSF52540">
    <property type="entry name" value="P-loop containing nucleoside triphosphate hydrolases"/>
    <property type="match status" value="3"/>
</dbReference>
<dbReference type="FunFam" id="1.10.10.10:FF:000024">
    <property type="entry name" value="U5 small nuclear ribonucleoprotein helicase"/>
    <property type="match status" value="1"/>
</dbReference>
<dbReference type="FunFam" id="1.10.3380.10:FF:000001">
    <property type="entry name" value="U5 small nuclear ribonucleoprotein helicase"/>
    <property type="match status" value="1"/>
</dbReference>
<dbReference type="Pfam" id="PF00270">
    <property type="entry name" value="DEAD"/>
    <property type="match status" value="1"/>
</dbReference>
<dbReference type="FunFam" id="1.10.150.20:FF:000004">
    <property type="entry name" value="U5 small nuclear ribonucleoprotein helicase"/>
    <property type="match status" value="1"/>
</dbReference>
<dbReference type="FunFam" id="3.40.50.300:FF:000254">
    <property type="entry name" value="U5 small nuclear ribonucleoprotein helicase"/>
    <property type="match status" value="1"/>
</dbReference>